<gene>
    <name evidence="2" type="ORF">BMG03_19410</name>
</gene>
<dbReference type="Proteomes" id="UP000185622">
    <property type="component" value="Plasmid unnamed1"/>
</dbReference>
<evidence type="ECO:0000313" key="3">
    <source>
        <dbReference type="Proteomes" id="UP000185622"/>
    </source>
</evidence>
<proteinExistence type="predicted"/>
<accession>A0ABN4XL35</accession>
<name>A0ABN4XL35_9RHOB</name>
<evidence type="ECO:0000256" key="1">
    <source>
        <dbReference type="SAM" id="Phobius"/>
    </source>
</evidence>
<keyword evidence="3" id="KW-1185">Reference proteome</keyword>
<evidence type="ECO:0008006" key="4">
    <source>
        <dbReference type="Google" id="ProtNLM"/>
    </source>
</evidence>
<geneLocation type="plasmid" evidence="2 3">
    <name>unnamed1</name>
</geneLocation>
<keyword evidence="1" id="KW-0812">Transmembrane</keyword>
<organism evidence="2 3">
    <name type="scientific">Thioclava nitratireducens</name>
    <dbReference type="NCBI Taxonomy" id="1915078"/>
    <lineage>
        <taxon>Bacteria</taxon>
        <taxon>Pseudomonadati</taxon>
        <taxon>Pseudomonadota</taxon>
        <taxon>Alphaproteobacteria</taxon>
        <taxon>Rhodobacterales</taxon>
        <taxon>Paracoccaceae</taxon>
        <taxon>Thioclava</taxon>
    </lineage>
</organism>
<sequence>MVIPVYVRPLPSRRDFLLHLAHTIWVAIVLLAVGLGIGILGYRFIVGLNWIDALLNASMILGGEGPVNPTPTTRGKLFASAYALFSGLIFVAVAAILVAPILRRVLHRFHLDDVIDEALDPHGDTERGP</sequence>
<reference evidence="2 3" key="1">
    <citation type="submission" date="2017-01" db="EMBL/GenBank/DDBJ databases">
        <title>The complete genome sequence of a sulfur-oxidizing marine bacterium Thioclava sp. 25B10_4T.</title>
        <authorList>
            <person name="Liu Y."/>
            <person name="Lai Q."/>
            <person name="Shao Z."/>
        </authorList>
    </citation>
    <scope>NUCLEOTIDE SEQUENCE [LARGE SCALE GENOMIC DNA]</scope>
    <source>
        <strain evidence="2 3">25B10_4</strain>
        <plasmid evidence="2 3">unnamed1</plasmid>
    </source>
</reference>
<dbReference type="EMBL" id="CP019438">
    <property type="protein sequence ID" value="AQS50203.1"/>
    <property type="molecule type" value="Genomic_DNA"/>
</dbReference>
<keyword evidence="2" id="KW-0614">Plasmid</keyword>
<feature type="transmembrane region" description="Helical" evidence="1">
    <location>
        <begin position="81"/>
        <end position="102"/>
    </location>
</feature>
<dbReference type="RefSeq" id="WP_075777347.1">
    <property type="nucleotide sequence ID" value="NZ_CP019438.1"/>
</dbReference>
<feature type="transmembrane region" description="Helical" evidence="1">
    <location>
        <begin position="16"/>
        <end position="37"/>
    </location>
</feature>
<keyword evidence="1" id="KW-0472">Membrane</keyword>
<keyword evidence="1" id="KW-1133">Transmembrane helix</keyword>
<evidence type="ECO:0000313" key="2">
    <source>
        <dbReference type="EMBL" id="AQS50203.1"/>
    </source>
</evidence>
<protein>
    <recommendedName>
        <fullName evidence="4">Two pore domain potassium channel family protein</fullName>
    </recommendedName>
</protein>